<evidence type="ECO:0000313" key="3">
    <source>
        <dbReference type="EMBL" id="MYY65657.1"/>
    </source>
</evidence>
<evidence type="ECO:0000313" key="4">
    <source>
        <dbReference type="Proteomes" id="UP000471678"/>
    </source>
</evidence>
<evidence type="ECO:0000256" key="1">
    <source>
        <dbReference type="SAM" id="Coils"/>
    </source>
</evidence>
<dbReference type="Pfam" id="PF10088">
    <property type="entry name" value="DUF2326"/>
    <property type="match status" value="1"/>
</dbReference>
<comment type="caution">
    <text evidence="3">The sequence shown here is derived from an EMBL/GenBank/DDBJ whole genome shotgun (WGS) entry which is preliminary data.</text>
</comment>
<dbReference type="InterPro" id="IPR027417">
    <property type="entry name" value="P-loop_NTPase"/>
</dbReference>
<keyword evidence="1" id="KW-0175">Coiled coil</keyword>
<feature type="domain" description="DUF2326" evidence="2">
    <location>
        <begin position="444"/>
        <end position="542"/>
    </location>
</feature>
<proteinExistence type="predicted"/>
<evidence type="ECO:0000259" key="2">
    <source>
        <dbReference type="Pfam" id="PF10088"/>
    </source>
</evidence>
<organism evidence="3 4">
    <name type="scientific">Ligilactobacillus salivarius</name>
    <dbReference type="NCBI Taxonomy" id="1624"/>
    <lineage>
        <taxon>Bacteria</taxon>
        <taxon>Bacillati</taxon>
        <taxon>Bacillota</taxon>
        <taxon>Bacilli</taxon>
        <taxon>Lactobacillales</taxon>
        <taxon>Lactobacillaceae</taxon>
        <taxon>Ligilactobacillus</taxon>
    </lineage>
</organism>
<feature type="coiled-coil region" evidence="1">
    <location>
        <begin position="360"/>
        <end position="415"/>
    </location>
</feature>
<dbReference type="EMBL" id="VSUB01000017">
    <property type="protein sequence ID" value="MYY65657.1"/>
    <property type="molecule type" value="Genomic_DNA"/>
</dbReference>
<protein>
    <submittedName>
        <fullName evidence="3">DUF2326 domain-containing protein</fullName>
    </submittedName>
</protein>
<dbReference type="RefSeq" id="WP_161023053.1">
    <property type="nucleotide sequence ID" value="NZ_VSUB01000017.1"/>
</dbReference>
<dbReference type="InterPro" id="IPR018760">
    <property type="entry name" value="DUF2326"/>
</dbReference>
<sequence>MLKEISCDQFIENGKVRGPIVFNKGLNVVLGGHSGTNSIGKSTFLMIIDFVFGGDDYVKKDYDVQKNVGQHVINFAFEFDGKDYYFSRSTEDFQYVNVCDEEFNPIEDKILSTDEYRDFLSKQYKLDLPKLSFRNAVGRFIRVYNRETTDEKHPLQNATKESEKQQVYSLLKLFDHYSSIEKREAAEKEASYKFKTFKNAAGYKYVPVVETQKQFKDNLKKIDKLKQELVELESQNNDGTFNIDDFEAERLRKIRSNLSQLREQRNVYRNRLNTIKINEEAGSGKNRSNYRELKKFFPSVNINKIEQIDHFHHQITKILKKEFEQETNTINDIIEMLSKQIYVLVDEARKIKNQQAPNVQTALLNEYADKKAELKKLEDENRNFEKKKELEQAKKDQQEALMATVNTEIAEVQRLINNKMEDLNEEVCESSSFQPPIIQLGPKGYTFETINDQGTGTSYKGLILFDQACLELTALPFVVHDSLLFPNIELERRNKIIEMYGKATKQIFISIDTIEILSDQAQKVISDHTVLELERGGRELFGRSWNEQNAE</sequence>
<feature type="coiled-coil region" evidence="1">
    <location>
        <begin position="208"/>
        <end position="278"/>
    </location>
</feature>
<dbReference type="AlphaFoldDB" id="A0A6N9IUH0"/>
<accession>A0A6N9IUH0</accession>
<gene>
    <name evidence="3" type="ORF">FYL25_09675</name>
</gene>
<dbReference type="Proteomes" id="UP000471678">
    <property type="component" value="Unassembled WGS sequence"/>
</dbReference>
<dbReference type="Gene3D" id="3.40.50.300">
    <property type="entry name" value="P-loop containing nucleotide triphosphate hydrolases"/>
    <property type="match status" value="1"/>
</dbReference>
<reference evidence="3 4" key="1">
    <citation type="journal article" date="2020" name="Food Funct.">
        <title>Screening of Lactobacillus salivarius strains from the feces of Chinese populations and the evaluation of their effects against intestinal inflammation in mice.</title>
        <authorList>
            <person name="Zhai Q."/>
            <person name="Shen X."/>
            <person name="Cen S."/>
            <person name="Zhang C."/>
            <person name="Tian F."/>
            <person name="Zhao J."/>
            <person name="Zhang H."/>
            <person name="Xue Y."/>
            <person name="Chen W."/>
        </authorList>
    </citation>
    <scope>NUCLEOTIDE SEQUENCE [LARGE SCALE GENOMIC DNA]</scope>
    <source>
        <strain evidence="3 4">FYNDL5_1.scaf</strain>
    </source>
</reference>
<name>A0A6N9IUH0_9LACO</name>